<dbReference type="AlphaFoldDB" id="A0A4S8LES0"/>
<feature type="coiled-coil region" evidence="1">
    <location>
        <begin position="92"/>
        <end position="154"/>
    </location>
</feature>
<keyword evidence="1" id="KW-0175">Coiled coil</keyword>
<feature type="compositionally biased region" description="Polar residues" evidence="2">
    <location>
        <begin position="32"/>
        <end position="48"/>
    </location>
</feature>
<evidence type="ECO:0000313" key="4">
    <source>
        <dbReference type="Proteomes" id="UP000297245"/>
    </source>
</evidence>
<keyword evidence="4" id="KW-1185">Reference proteome</keyword>
<evidence type="ECO:0000256" key="2">
    <source>
        <dbReference type="SAM" id="MobiDB-lite"/>
    </source>
</evidence>
<dbReference type="Proteomes" id="UP000297245">
    <property type="component" value="Unassembled WGS sequence"/>
</dbReference>
<protein>
    <submittedName>
        <fullName evidence="3">Uncharacterized protein</fullName>
    </submittedName>
</protein>
<sequence length="205" mass="23495">MLYNKVTASLSEESINGHRAVSERPKKRKLYDSNSIADTSQTNANEIESTPERPKIGDNREVLQRQLWSDKEGMDKLVECLGDQYRAWQSYSEETLISMESLEQQIIELRKDETELKMKNSDLLSQMQEAKNEIETLEETNKFLNERLKQNLAVETALMPALETELEVLLRDLVGKYEEAAKEVAAISLARLLTQLRYAVEGNVV</sequence>
<accession>A0A4S8LES0</accession>
<organism evidence="3 4">
    <name type="scientific">Dendrothele bispora (strain CBS 962.96)</name>
    <dbReference type="NCBI Taxonomy" id="1314807"/>
    <lineage>
        <taxon>Eukaryota</taxon>
        <taxon>Fungi</taxon>
        <taxon>Dikarya</taxon>
        <taxon>Basidiomycota</taxon>
        <taxon>Agaricomycotina</taxon>
        <taxon>Agaricomycetes</taxon>
        <taxon>Agaricomycetidae</taxon>
        <taxon>Agaricales</taxon>
        <taxon>Agaricales incertae sedis</taxon>
        <taxon>Dendrothele</taxon>
    </lineage>
</organism>
<evidence type="ECO:0000256" key="1">
    <source>
        <dbReference type="SAM" id="Coils"/>
    </source>
</evidence>
<name>A0A4S8LES0_DENBC</name>
<dbReference type="EMBL" id="ML179449">
    <property type="protein sequence ID" value="THU87462.1"/>
    <property type="molecule type" value="Genomic_DNA"/>
</dbReference>
<gene>
    <name evidence="3" type="ORF">K435DRAFT_867262</name>
</gene>
<evidence type="ECO:0000313" key="3">
    <source>
        <dbReference type="EMBL" id="THU87462.1"/>
    </source>
</evidence>
<reference evidence="3 4" key="1">
    <citation type="journal article" date="2019" name="Nat. Ecol. Evol.">
        <title>Megaphylogeny resolves global patterns of mushroom evolution.</title>
        <authorList>
            <person name="Varga T."/>
            <person name="Krizsan K."/>
            <person name="Foldi C."/>
            <person name="Dima B."/>
            <person name="Sanchez-Garcia M."/>
            <person name="Sanchez-Ramirez S."/>
            <person name="Szollosi G.J."/>
            <person name="Szarkandi J.G."/>
            <person name="Papp V."/>
            <person name="Albert L."/>
            <person name="Andreopoulos W."/>
            <person name="Angelini C."/>
            <person name="Antonin V."/>
            <person name="Barry K.W."/>
            <person name="Bougher N.L."/>
            <person name="Buchanan P."/>
            <person name="Buyck B."/>
            <person name="Bense V."/>
            <person name="Catcheside P."/>
            <person name="Chovatia M."/>
            <person name="Cooper J."/>
            <person name="Damon W."/>
            <person name="Desjardin D."/>
            <person name="Finy P."/>
            <person name="Geml J."/>
            <person name="Haridas S."/>
            <person name="Hughes K."/>
            <person name="Justo A."/>
            <person name="Karasinski D."/>
            <person name="Kautmanova I."/>
            <person name="Kiss B."/>
            <person name="Kocsube S."/>
            <person name="Kotiranta H."/>
            <person name="LaButti K.M."/>
            <person name="Lechner B.E."/>
            <person name="Liimatainen K."/>
            <person name="Lipzen A."/>
            <person name="Lukacs Z."/>
            <person name="Mihaltcheva S."/>
            <person name="Morgado L.N."/>
            <person name="Niskanen T."/>
            <person name="Noordeloos M.E."/>
            <person name="Ohm R.A."/>
            <person name="Ortiz-Santana B."/>
            <person name="Ovrebo C."/>
            <person name="Racz N."/>
            <person name="Riley R."/>
            <person name="Savchenko A."/>
            <person name="Shiryaev A."/>
            <person name="Soop K."/>
            <person name="Spirin V."/>
            <person name="Szebenyi C."/>
            <person name="Tomsovsky M."/>
            <person name="Tulloss R.E."/>
            <person name="Uehling J."/>
            <person name="Grigoriev I.V."/>
            <person name="Vagvolgyi C."/>
            <person name="Papp T."/>
            <person name="Martin F.M."/>
            <person name="Miettinen O."/>
            <person name="Hibbett D.S."/>
            <person name="Nagy L.G."/>
        </authorList>
    </citation>
    <scope>NUCLEOTIDE SEQUENCE [LARGE SCALE GENOMIC DNA]</scope>
    <source>
        <strain evidence="3 4">CBS 962.96</strain>
    </source>
</reference>
<feature type="region of interest" description="Disordered" evidence="2">
    <location>
        <begin position="13"/>
        <end position="58"/>
    </location>
</feature>
<proteinExistence type="predicted"/>